<dbReference type="AlphaFoldDB" id="A0A3P7ZZN5"/>
<proteinExistence type="predicted"/>
<organism evidence="1">
    <name type="scientific">Heligmosomoides polygyrus</name>
    <name type="common">Parasitic roundworm</name>
    <dbReference type="NCBI Taxonomy" id="6339"/>
    <lineage>
        <taxon>Eukaryota</taxon>
        <taxon>Metazoa</taxon>
        <taxon>Ecdysozoa</taxon>
        <taxon>Nematoda</taxon>
        <taxon>Chromadorea</taxon>
        <taxon>Rhabditida</taxon>
        <taxon>Rhabditina</taxon>
        <taxon>Rhabditomorpha</taxon>
        <taxon>Strongyloidea</taxon>
        <taxon>Heligmosomidae</taxon>
        <taxon>Heligmosomoides</taxon>
    </lineage>
</organism>
<sequence>MAGTPVEDMNADIIFILCPYLELGSLSCLAAAYPQWSAIIHRHLKKKYNKTFLKLEFGMDNEKWWRAEKPFDSPKHSVKVDSYAILAQVTTSCLLLELRKRQVARRVLQTITLTPGSRLELYVKSKRLDKEAILLRSQLVTLKNLVYKGEMEMLSLDVLALLDSDHTSLHVKHDLGVTQSVDSRQLECWLVKLVEKYLDAQAGKVQCVRRSPQHYELKRIPSGRRTRGRSIYVYKRALNTPLVHKSIGVSILVRNL</sequence>
<dbReference type="EMBL" id="UZAH01029468">
    <property type="protein sequence ID" value="VDP06232.1"/>
    <property type="molecule type" value="Genomic_DNA"/>
</dbReference>
<reference evidence="1" key="1">
    <citation type="submission" date="2018-11" db="EMBL/GenBank/DDBJ databases">
        <authorList>
            <consortium name="Pathogen Informatics"/>
        </authorList>
    </citation>
    <scope>NUCLEOTIDE SEQUENCE [LARGE SCALE GENOMIC DNA]</scope>
</reference>
<evidence type="ECO:0000313" key="1">
    <source>
        <dbReference type="EMBL" id="VDP06232.1"/>
    </source>
</evidence>
<accession>A0A3P7ZZN5</accession>
<gene>
    <name evidence="1" type="ORF">HPBE_LOCUS16526</name>
</gene>
<evidence type="ECO:0008006" key="2">
    <source>
        <dbReference type="Google" id="ProtNLM"/>
    </source>
</evidence>
<protein>
    <recommendedName>
        <fullName evidence="2">F-box domain-containing protein</fullName>
    </recommendedName>
</protein>
<name>A0A3P7ZZN5_HELPZ</name>
<dbReference type="OrthoDB" id="5881494at2759"/>